<sequence>SGLSNFYGGKSQSFSCLADVKRGEQLPKLKGILSSPSAIFKRSHKAPKLMMRKKAACFVTSSGQA</sequence>
<organism evidence="1 2">
    <name type="scientific">Taxus chinensis</name>
    <name type="common">Chinese yew</name>
    <name type="synonym">Taxus wallichiana var. chinensis</name>
    <dbReference type="NCBI Taxonomy" id="29808"/>
    <lineage>
        <taxon>Eukaryota</taxon>
        <taxon>Viridiplantae</taxon>
        <taxon>Streptophyta</taxon>
        <taxon>Embryophyta</taxon>
        <taxon>Tracheophyta</taxon>
        <taxon>Spermatophyta</taxon>
        <taxon>Pinopsida</taxon>
        <taxon>Pinidae</taxon>
        <taxon>Conifers II</taxon>
        <taxon>Cupressales</taxon>
        <taxon>Taxaceae</taxon>
        <taxon>Taxus</taxon>
    </lineage>
</organism>
<name>A0AA38FLS6_TAXCH</name>
<feature type="non-terminal residue" evidence="1">
    <location>
        <position position="1"/>
    </location>
</feature>
<evidence type="ECO:0000313" key="2">
    <source>
        <dbReference type="Proteomes" id="UP000824469"/>
    </source>
</evidence>
<dbReference type="Proteomes" id="UP000824469">
    <property type="component" value="Unassembled WGS sequence"/>
</dbReference>
<feature type="non-terminal residue" evidence="1">
    <location>
        <position position="65"/>
    </location>
</feature>
<comment type="caution">
    <text evidence="1">The sequence shown here is derived from an EMBL/GenBank/DDBJ whole genome shotgun (WGS) entry which is preliminary data.</text>
</comment>
<protein>
    <submittedName>
        <fullName evidence="1">Uncharacterized protein</fullName>
    </submittedName>
</protein>
<proteinExistence type="predicted"/>
<dbReference type="AlphaFoldDB" id="A0AA38FLS6"/>
<gene>
    <name evidence="1" type="ORF">KI387_010509</name>
</gene>
<keyword evidence="2" id="KW-1185">Reference proteome</keyword>
<accession>A0AA38FLS6</accession>
<evidence type="ECO:0000313" key="1">
    <source>
        <dbReference type="EMBL" id="KAH9306105.1"/>
    </source>
</evidence>
<dbReference type="EMBL" id="JAHRHJ020000008">
    <property type="protein sequence ID" value="KAH9306105.1"/>
    <property type="molecule type" value="Genomic_DNA"/>
</dbReference>
<reference evidence="1 2" key="1">
    <citation type="journal article" date="2021" name="Nat. Plants">
        <title>The Taxus genome provides insights into paclitaxel biosynthesis.</title>
        <authorList>
            <person name="Xiong X."/>
            <person name="Gou J."/>
            <person name="Liao Q."/>
            <person name="Li Y."/>
            <person name="Zhou Q."/>
            <person name="Bi G."/>
            <person name="Li C."/>
            <person name="Du R."/>
            <person name="Wang X."/>
            <person name="Sun T."/>
            <person name="Guo L."/>
            <person name="Liang H."/>
            <person name="Lu P."/>
            <person name="Wu Y."/>
            <person name="Zhang Z."/>
            <person name="Ro D.K."/>
            <person name="Shang Y."/>
            <person name="Huang S."/>
            <person name="Yan J."/>
        </authorList>
    </citation>
    <scope>NUCLEOTIDE SEQUENCE [LARGE SCALE GENOMIC DNA]</scope>
    <source>
        <strain evidence="1">Ta-2019</strain>
    </source>
</reference>